<dbReference type="EMBL" id="LBIC01000004">
    <property type="protein sequence ID" value="KKW92249.1"/>
    <property type="molecule type" value="Genomic_DNA"/>
</dbReference>
<dbReference type="Proteomes" id="UP000033874">
    <property type="component" value="Unassembled WGS sequence"/>
</dbReference>
<dbReference type="AlphaFoldDB" id="A0A0M3AUM2"/>
<comment type="caution">
    <text evidence="2">The sequence shown here is derived from an EMBL/GenBank/DDBJ whole genome shotgun (WGS) entry which is preliminary data.</text>
</comment>
<gene>
    <name evidence="2" type="ORF">YP76_09960</name>
</gene>
<accession>A0A0M3AUM2</accession>
<evidence type="ECO:0000313" key="2">
    <source>
        <dbReference type="EMBL" id="KKW92249.1"/>
    </source>
</evidence>
<feature type="region of interest" description="Disordered" evidence="1">
    <location>
        <begin position="1"/>
        <end position="43"/>
    </location>
</feature>
<evidence type="ECO:0000256" key="1">
    <source>
        <dbReference type="SAM" id="MobiDB-lite"/>
    </source>
</evidence>
<proteinExistence type="predicted"/>
<keyword evidence="3" id="KW-1185">Reference proteome</keyword>
<evidence type="ECO:0000313" key="3">
    <source>
        <dbReference type="Proteomes" id="UP000033874"/>
    </source>
</evidence>
<organism evidence="2 3">
    <name type="scientific">Sphingobium chungbukense</name>
    <dbReference type="NCBI Taxonomy" id="56193"/>
    <lineage>
        <taxon>Bacteria</taxon>
        <taxon>Pseudomonadati</taxon>
        <taxon>Pseudomonadota</taxon>
        <taxon>Alphaproteobacteria</taxon>
        <taxon>Sphingomonadales</taxon>
        <taxon>Sphingomonadaceae</taxon>
        <taxon>Sphingobium</taxon>
    </lineage>
</organism>
<dbReference type="RefSeq" id="WP_046763453.1">
    <property type="nucleotide sequence ID" value="NZ_LBIC01000004.1"/>
</dbReference>
<sequence>MAGNSKAAKSAAETTNLTDPTPPTGPDEALIVDPVDQRDPTPVIESLPTAIDTRTPVDLRARVKVVDADSGEPIEKVIAADVAAGQVTRFAVENGNLVRKNDRFVTITEDRSIRFEWAEGVPAE</sequence>
<dbReference type="PATRIC" id="fig|56193.3.peg.2069"/>
<dbReference type="STRING" id="56193.YP76_09960"/>
<reference evidence="2 3" key="1">
    <citation type="submission" date="2015-04" db="EMBL/GenBank/DDBJ databases">
        <title>Genome sequence of aromatic hydrocarbons-degrading Sphingobium chungbukense DJ77.</title>
        <authorList>
            <person name="Kim Y.-C."/>
            <person name="Chae J.-C."/>
        </authorList>
    </citation>
    <scope>NUCLEOTIDE SEQUENCE [LARGE SCALE GENOMIC DNA]</scope>
    <source>
        <strain evidence="2 3">DJ77</strain>
    </source>
</reference>
<protein>
    <submittedName>
        <fullName evidence="2">Uncharacterized protein</fullName>
    </submittedName>
</protein>
<name>A0A0M3AUM2_9SPHN</name>